<evidence type="ECO:0000256" key="1">
    <source>
        <dbReference type="ARBA" id="ARBA00004319"/>
    </source>
</evidence>
<dbReference type="PRINTS" id="PR00625">
    <property type="entry name" value="JDOMAIN"/>
</dbReference>
<gene>
    <name evidence="11" type="ORF">G7K_4928-t1</name>
</gene>
<accession>A0A0E9NLP8</accession>
<dbReference type="Pfam" id="PF00226">
    <property type="entry name" value="DnaJ"/>
    <property type="match status" value="1"/>
</dbReference>
<dbReference type="InterPro" id="IPR001623">
    <property type="entry name" value="DnaJ_domain"/>
</dbReference>
<dbReference type="SMART" id="SM00028">
    <property type="entry name" value="TPR"/>
    <property type="match status" value="5"/>
</dbReference>
<dbReference type="InterPro" id="IPR019734">
    <property type="entry name" value="TPR_rpt"/>
</dbReference>
<feature type="repeat" description="TPR" evidence="7">
    <location>
        <begin position="22"/>
        <end position="55"/>
    </location>
</feature>
<keyword evidence="2 9" id="KW-0732">Signal</keyword>
<evidence type="ECO:0000256" key="9">
    <source>
        <dbReference type="SAM" id="SignalP"/>
    </source>
</evidence>
<organism evidence="11 12">
    <name type="scientific">Saitoella complicata (strain BCRC 22490 / CBS 7301 / JCM 7358 / NBRC 10748 / NRRL Y-17804)</name>
    <dbReference type="NCBI Taxonomy" id="698492"/>
    <lineage>
        <taxon>Eukaryota</taxon>
        <taxon>Fungi</taxon>
        <taxon>Dikarya</taxon>
        <taxon>Ascomycota</taxon>
        <taxon>Taphrinomycotina</taxon>
        <taxon>Taphrinomycotina incertae sedis</taxon>
        <taxon>Saitoella</taxon>
    </lineage>
</organism>
<keyword evidence="5" id="KW-0256">Endoplasmic reticulum</keyword>
<dbReference type="GO" id="GO:0051087">
    <property type="term" value="F:protein-folding chaperone binding"/>
    <property type="evidence" value="ECO:0007669"/>
    <property type="project" value="TreeGrafter"/>
</dbReference>
<name>A0A0E9NLP8_SAICN</name>
<dbReference type="InterPro" id="IPR051727">
    <property type="entry name" value="DnaJ_C3_Co-chaperones"/>
</dbReference>
<evidence type="ECO:0000256" key="3">
    <source>
        <dbReference type="ARBA" id="ARBA00022737"/>
    </source>
</evidence>
<dbReference type="GO" id="GO:0005788">
    <property type="term" value="C:endoplasmic reticulum lumen"/>
    <property type="evidence" value="ECO:0007669"/>
    <property type="project" value="UniProtKB-SubCell"/>
</dbReference>
<keyword evidence="12" id="KW-1185">Reference proteome</keyword>
<dbReference type="PANTHER" id="PTHR44140:SF2">
    <property type="entry name" value="LD25575P"/>
    <property type="match status" value="1"/>
</dbReference>
<feature type="chain" id="PRO_5002430511" description="Tetratricopeptide repeat and J domain-containing co-chaperone DNJ1" evidence="9">
    <location>
        <begin position="19"/>
        <end position="510"/>
    </location>
</feature>
<feature type="signal peptide" evidence="9">
    <location>
        <begin position="1"/>
        <end position="18"/>
    </location>
</feature>
<evidence type="ECO:0000256" key="6">
    <source>
        <dbReference type="ARBA" id="ARBA00073740"/>
    </source>
</evidence>
<dbReference type="GO" id="GO:0051787">
    <property type="term" value="F:misfolded protein binding"/>
    <property type="evidence" value="ECO:0007669"/>
    <property type="project" value="TreeGrafter"/>
</dbReference>
<dbReference type="EMBL" id="BACD03000037">
    <property type="protein sequence ID" value="GAO50807.1"/>
    <property type="molecule type" value="Genomic_DNA"/>
</dbReference>
<evidence type="ECO:0000256" key="8">
    <source>
        <dbReference type="SAM" id="MobiDB-lite"/>
    </source>
</evidence>
<keyword evidence="3" id="KW-0677">Repeat</keyword>
<evidence type="ECO:0000259" key="10">
    <source>
        <dbReference type="PROSITE" id="PS50076"/>
    </source>
</evidence>
<sequence length="510" mass="56123">MLLPRQLLLSLLATLALADKPVQSYLDSAGSFLSHGRLADALEQYDLAIASDPSNYLTIFKRGATKLSLGRANAALADFDAVVEMKGDYAPARVQRSKLLLQKGRWEDATSDAEHAKAKDVVQRIREAETAALNARKASEKGDWEGCVVNAGIAIGYASQDPGLRILRAKCRLEKGDVEESVSDLTHATALEPSDARSHVLMANLLFFSLDEPARAISQLGMKCLHYDPDQKDCKKLWRGLKKMEKNAAKVRNFLDGRGWNSAVKILAGSNAEEAGLVKEVREAVEGLRKDGMLNERCPVRYLAQVEEGACQAYTELKKPKLAAPYCDAALKLKPDSIVALFAKADALLAEESFDEAIVMLNKANDISGGGNRQVLEKLQRAQRLLKQSKKRDYYKILGVSRDATQREIKSAYRKKSKEFHPDKAGGSDAKMQEINAAWEILGDEELRARYDNGDDPNDPEGQQGGGGNGFPGGNAFQGFRQGPGGQQQYFFRQQQQQQGGGMPNFHFKF</sequence>
<feature type="region of interest" description="Disordered" evidence="8">
    <location>
        <begin position="449"/>
        <end position="487"/>
    </location>
</feature>
<evidence type="ECO:0000256" key="5">
    <source>
        <dbReference type="ARBA" id="ARBA00022824"/>
    </source>
</evidence>
<reference evidence="11 12" key="2">
    <citation type="journal article" date="2014" name="J. Gen. Appl. Microbiol.">
        <title>The early diverging ascomycetous budding yeast Saitoella complicata has three histone deacetylases belonging to the Clr6, Hos2, and Rpd3 lineages.</title>
        <authorList>
            <person name="Nishida H."/>
            <person name="Matsumoto T."/>
            <person name="Kondo S."/>
            <person name="Hamamoto M."/>
            <person name="Yoshikawa H."/>
        </authorList>
    </citation>
    <scope>NUCLEOTIDE SEQUENCE [LARGE SCALE GENOMIC DNA]</scope>
    <source>
        <strain evidence="11 12">NRRL Y-17804</strain>
    </source>
</reference>
<comment type="caution">
    <text evidence="11">The sequence shown here is derived from an EMBL/GenBank/DDBJ whole genome shotgun (WGS) entry which is preliminary data.</text>
</comment>
<reference evidence="11 12" key="1">
    <citation type="journal article" date="2011" name="J. Gen. Appl. Microbiol.">
        <title>Draft genome sequencing of the enigmatic yeast Saitoella complicata.</title>
        <authorList>
            <person name="Nishida H."/>
            <person name="Hamamoto M."/>
            <person name="Sugiyama J."/>
        </authorList>
    </citation>
    <scope>NUCLEOTIDE SEQUENCE [LARGE SCALE GENOMIC DNA]</scope>
    <source>
        <strain evidence="11 12">NRRL Y-17804</strain>
    </source>
</reference>
<dbReference type="SUPFAM" id="SSF46565">
    <property type="entry name" value="Chaperone J-domain"/>
    <property type="match status" value="1"/>
</dbReference>
<comment type="subcellular location">
    <subcellularLocation>
        <location evidence="1">Endoplasmic reticulum lumen</location>
    </subcellularLocation>
</comment>
<dbReference type="PANTHER" id="PTHR44140">
    <property type="entry name" value="LD25575P"/>
    <property type="match status" value="1"/>
</dbReference>
<dbReference type="Gene3D" id="1.10.287.110">
    <property type="entry name" value="DnaJ domain"/>
    <property type="match status" value="1"/>
</dbReference>
<dbReference type="Proteomes" id="UP000033140">
    <property type="component" value="Unassembled WGS sequence"/>
</dbReference>
<dbReference type="FunFam" id="1.25.40.10:FF:000224">
    <property type="entry name" value="DnaJ and TPR domain protein"/>
    <property type="match status" value="1"/>
</dbReference>
<feature type="compositionally biased region" description="Gly residues" evidence="8">
    <location>
        <begin position="463"/>
        <end position="473"/>
    </location>
</feature>
<dbReference type="SUPFAM" id="SSF48452">
    <property type="entry name" value="TPR-like"/>
    <property type="match status" value="2"/>
</dbReference>
<evidence type="ECO:0000313" key="12">
    <source>
        <dbReference type="Proteomes" id="UP000033140"/>
    </source>
</evidence>
<evidence type="ECO:0000313" key="11">
    <source>
        <dbReference type="EMBL" id="GAO50807.1"/>
    </source>
</evidence>
<proteinExistence type="predicted"/>
<dbReference type="CDD" id="cd06257">
    <property type="entry name" value="DnaJ"/>
    <property type="match status" value="1"/>
</dbReference>
<feature type="compositionally biased region" description="Low complexity" evidence="8">
    <location>
        <begin position="474"/>
        <end position="487"/>
    </location>
</feature>
<dbReference type="InterPro" id="IPR036869">
    <property type="entry name" value="J_dom_sf"/>
</dbReference>
<dbReference type="STRING" id="698492.A0A0E9NLP8"/>
<dbReference type="OMA" id="PFAHFQH"/>
<dbReference type="GO" id="GO:0034975">
    <property type="term" value="P:protein folding in endoplasmic reticulum"/>
    <property type="evidence" value="ECO:0007669"/>
    <property type="project" value="TreeGrafter"/>
</dbReference>
<dbReference type="InterPro" id="IPR011990">
    <property type="entry name" value="TPR-like_helical_dom_sf"/>
</dbReference>
<evidence type="ECO:0000256" key="2">
    <source>
        <dbReference type="ARBA" id="ARBA00022729"/>
    </source>
</evidence>
<keyword evidence="4 7" id="KW-0802">TPR repeat</keyword>
<dbReference type="PROSITE" id="PS50005">
    <property type="entry name" value="TPR"/>
    <property type="match status" value="1"/>
</dbReference>
<protein>
    <recommendedName>
        <fullName evidence="6">Tetratricopeptide repeat and J domain-containing co-chaperone DNJ1</fullName>
    </recommendedName>
</protein>
<dbReference type="RefSeq" id="XP_019027443.1">
    <property type="nucleotide sequence ID" value="XM_019168226.1"/>
</dbReference>
<feature type="domain" description="J" evidence="10">
    <location>
        <begin position="393"/>
        <end position="455"/>
    </location>
</feature>
<dbReference type="PROSITE" id="PS50076">
    <property type="entry name" value="DNAJ_2"/>
    <property type="match status" value="1"/>
</dbReference>
<evidence type="ECO:0000256" key="7">
    <source>
        <dbReference type="PROSITE-ProRule" id="PRU00339"/>
    </source>
</evidence>
<reference evidence="11 12" key="3">
    <citation type="journal article" date="2015" name="Genome Announc.">
        <title>Draft Genome Sequence of the Archiascomycetous Yeast Saitoella complicata.</title>
        <authorList>
            <person name="Yamauchi K."/>
            <person name="Kondo S."/>
            <person name="Hamamoto M."/>
            <person name="Takahashi Y."/>
            <person name="Ogura Y."/>
            <person name="Hayashi T."/>
            <person name="Nishida H."/>
        </authorList>
    </citation>
    <scope>NUCLEOTIDE SEQUENCE [LARGE SCALE GENOMIC DNA]</scope>
    <source>
        <strain evidence="11 12">NRRL Y-17804</strain>
    </source>
</reference>
<dbReference type="Gene3D" id="1.25.40.10">
    <property type="entry name" value="Tetratricopeptide repeat domain"/>
    <property type="match status" value="1"/>
</dbReference>
<evidence type="ECO:0000256" key="4">
    <source>
        <dbReference type="ARBA" id="ARBA00022803"/>
    </source>
</evidence>
<dbReference type="AlphaFoldDB" id="A0A0E9NLP8"/>
<dbReference type="OrthoDB" id="1726119at2759"/>
<dbReference type="SMART" id="SM00271">
    <property type="entry name" value="DnaJ"/>
    <property type="match status" value="1"/>
</dbReference>